<protein>
    <submittedName>
        <fullName evidence="2">CHAT domain-containing protein</fullName>
    </submittedName>
</protein>
<feature type="domain" description="CHAT" evidence="1">
    <location>
        <begin position="496"/>
        <end position="645"/>
    </location>
</feature>
<name>A0A7L5DYD6_9SPHI</name>
<dbReference type="RefSeq" id="WP_169607262.1">
    <property type="nucleotide sequence ID" value="NZ_CP051682.1"/>
</dbReference>
<dbReference type="Proteomes" id="UP000503278">
    <property type="component" value="Chromosome"/>
</dbReference>
<gene>
    <name evidence="2" type="ORF">HH214_09790</name>
</gene>
<organism evidence="2 3">
    <name type="scientific">Mucilaginibacter robiniae</name>
    <dbReference type="NCBI Taxonomy" id="2728022"/>
    <lineage>
        <taxon>Bacteria</taxon>
        <taxon>Pseudomonadati</taxon>
        <taxon>Bacteroidota</taxon>
        <taxon>Sphingobacteriia</taxon>
        <taxon>Sphingobacteriales</taxon>
        <taxon>Sphingobacteriaceae</taxon>
        <taxon>Mucilaginibacter</taxon>
    </lineage>
</organism>
<dbReference type="AlphaFoldDB" id="A0A7L5DYD6"/>
<evidence type="ECO:0000313" key="2">
    <source>
        <dbReference type="EMBL" id="QJD96142.1"/>
    </source>
</evidence>
<accession>A0A7L5DYD6</accession>
<dbReference type="EMBL" id="CP051682">
    <property type="protein sequence ID" value="QJD96142.1"/>
    <property type="molecule type" value="Genomic_DNA"/>
</dbReference>
<sequence>MDIKTLFPLFHQIAESLDDAHWSEDFDFSETACENITDLWILSAKQANHQYEIQIRQTTALCQDLLNLHTSYPEHEVLLNFLQFQIASKQAQSVGGKKLFPHLFQWVTNALGDDLSFGVAKEVKTGRIADFMEAAHPYIKAYSYSAFVEWTGMLFYQQRVKGGLKDVVSNYIDVFFPYLKTLPGILHYDDQLISAFCNIQTWASNNNFPDVKDACSHALFYFYLKEWVPMSGVKMAAMQFCFCGWEYTHLDQQGWCDLVLTKIGLSKYELLQILSVKLKENSEAIKENLELLMQALAAYHDAIDEAISDQKQRDFEVSRIFSLIHPLIETLLKSGDVEIVILIIGNFFKIAESELYVGEPLVIEHNTIDGVRYSREHKVLVSGTNPLHYGPLLITKLNEFLSQTITVTDDFEYSQSAPSAKEIGTPDPKHGKELEEILVAHLCLQREDIQELIKSSPAYYLLAEFQLPLQALFLKYTGVTVPLIQTFRIPHPIRTIKKVLVWQGDLPMSQYECDGLQQIFKQHGIEVCRYNWYEHTATDFAVAYQNDSFDLIWMSCHGQFDHFKPHDSYLVLNRDAGEISDQTLALKDLVYERPQSTGRRLLALNACDGATTTLLNSPGSVGFGAALASPAQSLLSHQWPIDDYAGLITGLLLGISLADKNPYLISYQNALSIFLQGQEAVVEELKKHLDDSELFDRIAYSAKVDYDNLYYYGSLTYME</sequence>
<reference evidence="2 3" key="1">
    <citation type="submission" date="2020-04" db="EMBL/GenBank/DDBJ databases">
        <title>Genome sequencing of novel species.</title>
        <authorList>
            <person name="Heo J."/>
            <person name="Kim S.-J."/>
            <person name="Kim J.-S."/>
            <person name="Hong S.-B."/>
            <person name="Kwon S.-W."/>
        </authorList>
    </citation>
    <scope>NUCLEOTIDE SEQUENCE [LARGE SCALE GENOMIC DNA]</scope>
    <source>
        <strain evidence="2 3">F39-2</strain>
    </source>
</reference>
<dbReference type="Pfam" id="PF12770">
    <property type="entry name" value="CHAT"/>
    <property type="match status" value="1"/>
</dbReference>
<proteinExistence type="predicted"/>
<evidence type="ECO:0000313" key="3">
    <source>
        <dbReference type="Proteomes" id="UP000503278"/>
    </source>
</evidence>
<keyword evidence="3" id="KW-1185">Reference proteome</keyword>
<dbReference type="InterPro" id="IPR024983">
    <property type="entry name" value="CHAT_dom"/>
</dbReference>
<dbReference type="KEGG" id="mrob:HH214_09790"/>
<evidence type="ECO:0000259" key="1">
    <source>
        <dbReference type="Pfam" id="PF12770"/>
    </source>
</evidence>